<organism evidence="2 3">
    <name type="scientific">Mailhella massiliensis</name>
    <dbReference type="NCBI Taxonomy" id="1903261"/>
    <lineage>
        <taxon>Bacteria</taxon>
        <taxon>Pseudomonadati</taxon>
        <taxon>Thermodesulfobacteriota</taxon>
        <taxon>Desulfovibrionia</taxon>
        <taxon>Desulfovibrionales</taxon>
        <taxon>Desulfovibrionaceae</taxon>
        <taxon>Mailhella</taxon>
    </lineage>
</organism>
<feature type="domain" description="PAS" evidence="1">
    <location>
        <begin position="2"/>
        <end position="53"/>
    </location>
</feature>
<dbReference type="Proteomes" id="UP000698963">
    <property type="component" value="Unassembled WGS sequence"/>
</dbReference>
<reference evidence="2" key="1">
    <citation type="journal article" date="2021" name="PeerJ">
        <title>Extensive microbial diversity within the chicken gut microbiome revealed by metagenomics and culture.</title>
        <authorList>
            <person name="Gilroy R."/>
            <person name="Ravi A."/>
            <person name="Getino M."/>
            <person name="Pursley I."/>
            <person name="Horton D.L."/>
            <person name="Alikhan N.F."/>
            <person name="Baker D."/>
            <person name="Gharbi K."/>
            <person name="Hall N."/>
            <person name="Watson M."/>
            <person name="Adriaenssens E.M."/>
            <person name="Foster-Nyarko E."/>
            <person name="Jarju S."/>
            <person name="Secka A."/>
            <person name="Antonio M."/>
            <person name="Oren A."/>
            <person name="Chaudhuri R.R."/>
            <person name="La Ragione R."/>
            <person name="Hildebrand F."/>
            <person name="Pallen M.J."/>
        </authorList>
    </citation>
    <scope>NUCLEOTIDE SEQUENCE</scope>
    <source>
        <strain evidence="2">ChiGjej2B2-19336</strain>
    </source>
</reference>
<dbReference type="SMART" id="SM00091">
    <property type="entry name" value="PAS"/>
    <property type="match status" value="1"/>
</dbReference>
<name>A0A921AWQ3_9BACT</name>
<dbReference type="SUPFAM" id="SSF55785">
    <property type="entry name" value="PYP-like sensor domain (PAS domain)"/>
    <property type="match status" value="1"/>
</dbReference>
<dbReference type="InterPro" id="IPR035965">
    <property type="entry name" value="PAS-like_dom_sf"/>
</dbReference>
<feature type="non-terminal residue" evidence="2">
    <location>
        <position position="149"/>
    </location>
</feature>
<evidence type="ECO:0000259" key="1">
    <source>
        <dbReference type="PROSITE" id="PS50112"/>
    </source>
</evidence>
<gene>
    <name evidence="2" type="ORF">K8W16_06295</name>
</gene>
<dbReference type="Pfam" id="PF08448">
    <property type="entry name" value="PAS_4"/>
    <property type="match status" value="1"/>
</dbReference>
<dbReference type="InterPro" id="IPR013656">
    <property type="entry name" value="PAS_4"/>
</dbReference>
<dbReference type="PROSITE" id="PS50112">
    <property type="entry name" value="PAS"/>
    <property type="match status" value="1"/>
</dbReference>
<dbReference type="InterPro" id="IPR000014">
    <property type="entry name" value="PAS"/>
</dbReference>
<dbReference type="RefSeq" id="WP_304122177.1">
    <property type="nucleotide sequence ID" value="NZ_DYZA01000124.1"/>
</dbReference>
<sequence length="149" mass="16543">MLQNHIDQLLDVFSDGVCVTDAQGTVLFVNAMHEKLTGVPHDSMVGHNVLEFLGKGVFDVVLNPEVLRTGKTVTRVQTVAGGRRLVLEGYPIFDHNGHVVFCVTLMRDESRLQELQGKVAFQKELLEVFSKLSNAPKQASRMPEIVQSE</sequence>
<dbReference type="AlphaFoldDB" id="A0A921AWQ3"/>
<comment type="caution">
    <text evidence="2">The sequence shown here is derived from an EMBL/GenBank/DDBJ whole genome shotgun (WGS) entry which is preliminary data.</text>
</comment>
<evidence type="ECO:0000313" key="2">
    <source>
        <dbReference type="EMBL" id="HJD97237.1"/>
    </source>
</evidence>
<dbReference type="Gene3D" id="3.30.450.20">
    <property type="entry name" value="PAS domain"/>
    <property type="match status" value="1"/>
</dbReference>
<accession>A0A921AWQ3</accession>
<proteinExistence type="predicted"/>
<evidence type="ECO:0000313" key="3">
    <source>
        <dbReference type="Proteomes" id="UP000698963"/>
    </source>
</evidence>
<dbReference type="NCBIfam" id="TIGR00229">
    <property type="entry name" value="sensory_box"/>
    <property type="match status" value="1"/>
</dbReference>
<dbReference type="CDD" id="cd00130">
    <property type="entry name" value="PAS"/>
    <property type="match status" value="1"/>
</dbReference>
<dbReference type="EMBL" id="DYZA01000124">
    <property type="protein sequence ID" value="HJD97237.1"/>
    <property type="molecule type" value="Genomic_DNA"/>
</dbReference>
<protein>
    <submittedName>
        <fullName evidence="2">PAS domain-containing protein</fullName>
    </submittedName>
</protein>
<reference evidence="2" key="2">
    <citation type="submission" date="2021-09" db="EMBL/GenBank/DDBJ databases">
        <authorList>
            <person name="Gilroy R."/>
        </authorList>
    </citation>
    <scope>NUCLEOTIDE SEQUENCE</scope>
    <source>
        <strain evidence="2">ChiGjej2B2-19336</strain>
    </source>
</reference>